<keyword evidence="1" id="KW-1133">Transmembrane helix</keyword>
<accession>A0A9P5Y0M1</accession>
<reference evidence="2" key="1">
    <citation type="submission" date="2020-11" db="EMBL/GenBank/DDBJ databases">
        <authorList>
            <consortium name="DOE Joint Genome Institute"/>
            <person name="Ahrendt S."/>
            <person name="Riley R."/>
            <person name="Andreopoulos W."/>
            <person name="Labutti K."/>
            <person name="Pangilinan J."/>
            <person name="Ruiz-Duenas F.J."/>
            <person name="Barrasa J.M."/>
            <person name="Sanchez-Garcia M."/>
            <person name="Camarero S."/>
            <person name="Miyauchi S."/>
            <person name="Serrano A."/>
            <person name="Linde D."/>
            <person name="Babiker R."/>
            <person name="Drula E."/>
            <person name="Ayuso-Fernandez I."/>
            <person name="Pacheco R."/>
            <person name="Padilla G."/>
            <person name="Ferreira P."/>
            <person name="Barriuso J."/>
            <person name="Kellner H."/>
            <person name="Castanera R."/>
            <person name="Alfaro M."/>
            <person name="Ramirez L."/>
            <person name="Pisabarro A.G."/>
            <person name="Kuo A."/>
            <person name="Tritt A."/>
            <person name="Lipzen A."/>
            <person name="He G."/>
            <person name="Yan M."/>
            <person name="Ng V."/>
            <person name="Cullen D."/>
            <person name="Martin F."/>
            <person name="Rosso M.-N."/>
            <person name="Henrissat B."/>
            <person name="Hibbett D."/>
            <person name="Martinez A.T."/>
            <person name="Grigoriev I.V."/>
        </authorList>
    </citation>
    <scope>NUCLEOTIDE SEQUENCE</scope>
    <source>
        <strain evidence="2">CBS 247.69</strain>
    </source>
</reference>
<proteinExistence type="predicted"/>
<feature type="transmembrane region" description="Helical" evidence="1">
    <location>
        <begin position="337"/>
        <end position="357"/>
    </location>
</feature>
<dbReference type="Proteomes" id="UP000807353">
    <property type="component" value="Unassembled WGS sequence"/>
</dbReference>
<sequence>MSPNDPFCLPANPEVSGVGIRVAIYTQTLLTFISAFCIHSDSKVTIAELNLIEAQSSIILITALGILISAILKGLTHELSNVHAAVVLNLNWMSSVNVFIYVLLYLRHTIANSGSDDTTWGWRFWWNAIWGPTERVRAVTAEGKYKLIGERGWTKCHNEVLHQGKYLGDSTERKSPAFVLLLSTIHLSLMAIFGFWLWTDPSTFSHSPATCSALPSLAILGHIIPITSSGLRNFSIAIYSLIATPLFNIFIPMALVILFHIWFNRRYQSLIPMNAFLAKAAALIQPQSPSSGMGQNEMFPISVCLVLLVAINAIFVVDTEATLYQNRYLQETGGSGWTFGQILATLLLLIPLCGTVMRLMRCYEWKAQDQFKKVTVAASKLEEGKLEQDKASALPLFQAVYQGQLEYVKYLGENGAYLDLKGVLEFSEYFKSLGKIIFRSGWELSTSSGCNGRASRYCAVFRS</sequence>
<evidence type="ECO:0000313" key="3">
    <source>
        <dbReference type="Proteomes" id="UP000807353"/>
    </source>
</evidence>
<comment type="caution">
    <text evidence="2">The sequence shown here is derived from an EMBL/GenBank/DDBJ whole genome shotgun (WGS) entry which is preliminary data.</text>
</comment>
<feature type="transmembrane region" description="Helical" evidence="1">
    <location>
        <begin position="298"/>
        <end position="317"/>
    </location>
</feature>
<evidence type="ECO:0000256" key="1">
    <source>
        <dbReference type="SAM" id="Phobius"/>
    </source>
</evidence>
<dbReference type="OrthoDB" id="3047534at2759"/>
<dbReference type="EMBL" id="MU150289">
    <property type="protein sequence ID" value="KAF9461103.1"/>
    <property type="molecule type" value="Genomic_DNA"/>
</dbReference>
<feature type="transmembrane region" description="Helical" evidence="1">
    <location>
        <begin position="20"/>
        <end position="39"/>
    </location>
</feature>
<feature type="transmembrane region" description="Helical" evidence="1">
    <location>
        <begin position="84"/>
        <end position="106"/>
    </location>
</feature>
<keyword evidence="1" id="KW-0812">Transmembrane</keyword>
<feature type="transmembrane region" description="Helical" evidence="1">
    <location>
        <begin position="236"/>
        <end position="263"/>
    </location>
</feature>
<feature type="transmembrane region" description="Helical" evidence="1">
    <location>
        <begin position="177"/>
        <end position="198"/>
    </location>
</feature>
<organism evidence="2 3">
    <name type="scientific">Collybia nuda</name>
    <dbReference type="NCBI Taxonomy" id="64659"/>
    <lineage>
        <taxon>Eukaryota</taxon>
        <taxon>Fungi</taxon>
        <taxon>Dikarya</taxon>
        <taxon>Basidiomycota</taxon>
        <taxon>Agaricomycotina</taxon>
        <taxon>Agaricomycetes</taxon>
        <taxon>Agaricomycetidae</taxon>
        <taxon>Agaricales</taxon>
        <taxon>Tricholomatineae</taxon>
        <taxon>Clitocybaceae</taxon>
        <taxon>Collybia</taxon>
    </lineage>
</organism>
<feature type="transmembrane region" description="Helical" evidence="1">
    <location>
        <begin position="51"/>
        <end position="72"/>
    </location>
</feature>
<evidence type="ECO:0000313" key="2">
    <source>
        <dbReference type="EMBL" id="KAF9461103.1"/>
    </source>
</evidence>
<keyword evidence="3" id="KW-1185">Reference proteome</keyword>
<dbReference type="AlphaFoldDB" id="A0A9P5Y0M1"/>
<protein>
    <submittedName>
        <fullName evidence="2">Uncharacterized protein</fullName>
    </submittedName>
</protein>
<gene>
    <name evidence="2" type="ORF">BDZ94DRAFT_858965</name>
</gene>
<keyword evidence="1" id="KW-0472">Membrane</keyword>
<name>A0A9P5Y0M1_9AGAR</name>